<dbReference type="InterPro" id="IPR049050">
    <property type="entry name" value="nSTAND3"/>
</dbReference>
<dbReference type="Proteomes" id="UP000507470">
    <property type="component" value="Unassembled WGS sequence"/>
</dbReference>
<evidence type="ECO:0000259" key="1">
    <source>
        <dbReference type="Pfam" id="PF20720"/>
    </source>
</evidence>
<keyword evidence="3" id="KW-1185">Reference proteome</keyword>
<evidence type="ECO:0000313" key="2">
    <source>
        <dbReference type="EMBL" id="CAC5424995.1"/>
    </source>
</evidence>
<feature type="domain" description="Novel STAND NTPase 3" evidence="1">
    <location>
        <begin position="28"/>
        <end position="179"/>
    </location>
</feature>
<accession>A0A6J8EZS1</accession>
<protein>
    <recommendedName>
        <fullName evidence="1">Novel STAND NTPase 3 domain-containing protein</fullName>
    </recommendedName>
</protein>
<dbReference type="Gene3D" id="3.40.50.300">
    <property type="entry name" value="P-loop containing nucleotide triphosphate hydrolases"/>
    <property type="match status" value="1"/>
</dbReference>
<evidence type="ECO:0000313" key="3">
    <source>
        <dbReference type="Proteomes" id="UP000507470"/>
    </source>
</evidence>
<dbReference type="SUPFAM" id="SSF52540">
    <property type="entry name" value="P-loop containing nucleoside triphosphate hydrolases"/>
    <property type="match status" value="1"/>
</dbReference>
<reference evidence="2 3" key="1">
    <citation type="submission" date="2020-06" db="EMBL/GenBank/DDBJ databases">
        <authorList>
            <person name="Li R."/>
            <person name="Bekaert M."/>
        </authorList>
    </citation>
    <scope>NUCLEOTIDE SEQUENCE [LARGE SCALE GENOMIC DNA]</scope>
    <source>
        <strain evidence="3">wild</strain>
    </source>
</reference>
<dbReference type="OrthoDB" id="6121908at2759"/>
<organism evidence="2 3">
    <name type="scientific">Mytilus coruscus</name>
    <name type="common">Sea mussel</name>
    <dbReference type="NCBI Taxonomy" id="42192"/>
    <lineage>
        <taxon>Eukaryota</taxon>
        <taxon>Metazoa</taxon>
        <taxon>Spiralia</taxon>
        <taxon>Lophotrochozoa</taxon>
        <taxon>Mollusca</taxon>
        <taxon>Bivalvia</taxon>
        <taxon>Autobranchia</taxon>
        <taxon>Pteriomorphia</taxon>
        <taxon>Mytilida</taxon>
        <taxon>Mytiloidea</taxon>
        <taxon>Mytilidae</taxon>
        <taxon>Mytilinae</taxon>
        <taxon>Mytilus</taxon>
    </lineage>
</organism>
<proteinExistence type="predicted"/>
<sequence>MFSTIALIFFSEQFEKRLKQWSEDDQKFVNTEAEKKVMEAVMTKSCTTIIGNSGTGKTFLSRHIALKMMEQGYIIIPCSIPDDVRQWFKHGRNTLFVFDDVCGRYTLNQQIFNEWIQRLDHIKSLLEDKCCKIISTCRQEVYKDEKFSSIFIFKMNKIDLSSLEFRLNKTEKLALAEMYINENIDKFIELSGTYDFFPLLCSLYQKQKLHKHVTLDNFFSNPFDVFKDELEKLYNEGDDGKMKYCGLVLCVMFNNTITEENLSNNDKELAAVIEDLLVECELNKGTSVKRLKKSLETLEGTYVVKEDSTYKNYP</sequence>
<dbReference type="InterPro" id="IPR027417">
    <property type="entry name" value="P-loop_NTPase"/>
</dbReference>
<dbReference type="Pfam" id="PF20720">
    <property type="entry name" value="nSTAND3"/>
    <property type="match status" value="1"/>
</dbReference>
<dbReference type="AlphaFoldDB" id="A0A6J8EZS1"/>
<dbReference type="EMBL" id="CACVKT020010146">
    <property type="protein sequence ID" value="CAC5424995.1"/>
    <property type="molecule type" value="Genomic_DNA"/>
</dbReference>
<gene>
    <name evidence="2" type="ORF">MCOR_56845</name>
</gene>
<name>A0A6J8EZS1_MYTCO</name>